<dbReference type="PANTHER" id="PTHR21398:SF1">
    <property type="entry name" value="FI03705P"/>
    <property type="match status" value="1"/>
</dbReference>
<name>A0A0L0BP19_LUCCU</name>
<dbReference type="EMBL" id="JRES01001582">
    <property type="protein sequence ID" value="KNC21723.1"/>
    <property type="molecule type" value="Genomic_DNA"/>
</dbReference>
<organism evidence="2 3">
    <name type="scientific">Lucilia cuprina</name>
    <name type="common">Green bottle fly</name>
    <name type="synonym">Australian sheep blowfly</name>
    <dbReference type="NCBI Taxonomy" id="7375"/>
    <lineage>
        <taxon>Eukaryota</taxon>
        <taxon>Metazoa</taxon>
        <taxon>Ecdysozoa</taxon>
        <taxon>Arthropoda</taxon>
        <taxon>Hexapoda</taxon>
        <taxon>Insecta</taxon>
        <taxon>Pterygota</taxon>
        <taxon>Neoptera</taxon>
        <taxon>Endopterygota</taxon>
        <taxon>Diptera</taxon>
        <taxon>Brachycera</taxon>
        <taxon>Muscomorpha</taxon>
        <taxon>Oestroidea</taxon>
        <taxon>Calliphoridae</taxon>
        <taxon>Luciliinae</taxon>
        <taxon>Lucilia</taxon>
    </lineage>
</organism>
<dbReference type="Proteomes" id="UP000037069">
    <property type="component" value="Unassembled WGS sequence"/>
</dbReference>
<dbReference type="AlphaFoldDB" id="A0A0L0BP19"/>
<keyword evidence="3" id="KW-1185">Reference proteome</keyword>
<dbReference type="PANTHER" id="PTHR21398">
    <property type="entry name" value="AGAP007094-PA"/>
    <property type="match status" value="1"/>
</dbReference>
<dbReference type="SMART" id="SM00718">
    <property type="entry name" value="DM4_12"/>
    <property type="match status" value="2"/>
</dbReference>
<gene>
    <name evidence="2" type="ORF">FF38_03979</name>
</gene>
<feature type="region of interest" description="Disordered" evidence="1">
    <location>
        <begin position="215"/>
        <end position="235"/>
    </location>
</feature>
<dbReference type="OrthoDB" id="6617264at2759"/>
<evidence type="ECO:0000313" key="3">
    <source>
        <dbReference type="Proteomes" id="UP000037069"/>
    </source>
</evidence>
<protein>
    <submittedName>
        <fullName evidence="2">Uncharacterized protein</fullName>
    </submittedName>
</protein>
<dbReference type="STRING" id="7375.A0A0L0BP19"/>
<evidence type="ECO:0000313" key="2">
    <source>
        <dbReference type="EMBL" id="KNC21723.1"/>
    </source>
</evidence>
<dbReference type="Pfam" id="PF07841">
    <property type="entry name" value="DM4_12"/>
    <property type="match status" value="2"/>
</dbReference>
<sequence>MECSPTNISYTRILKPVLSVKDERKNTKESLYEFSFNKERVYTYRLFLNLILIDKRRKILVFEIDRNLNRIFENDIRNFGFRMPEFGPSTVLAIRQYCVFDLIIPIVDYTNFAIMGITCAVAWELPSKPPSEIIENFRTKLNDGTFGLSRRNDSTQQQLKYINSQRTEQEVVEDNKKWKEGTAGIYNQNYPQYQQHQQLSATVATISGHEQFLTNAAKPPFPLPQSPSSSSSNLHYNNYRQREKFQQPPTSTTFFYSQHPQQQQQWHNYNFKTFDSNQRKTFYANDNRERPIYRNDFASQANKNNYYQAHLPTNQWNAENWQATKQQTKFPYNDADAGDYWNKDNWWERNKNRIEKHWQENQQKWSQYQENPHSYQTPMFSKRTGRNRKILNKPPKHRIYPIFGKRRRRRSTADHRAHLHNDNLTKILQDIHTREHLQTRQKLYGKIEKLYKTCGHGVIDVNTVVNNSHMCNSYIPQKLTHIYDFYILFRLFFFFFANPVDRRGQNGTACVLRALCETEKMHAYGHYNERPQSFVMELLRSIFALPKDTLTNSKDSSLHLHSRYTDAVLRAHDVTQSCSQQYYDFYDAVPTLRRKRRYLEFPEGSSFQLVYDLIIGVVDYTNYLILGVTVALAWELPSKPPSEIFEDLTERLRDGTLGTSRNDTVKNIKYINLKTKTPITKTSSTKYEYKLQPIFSPPMHYRYYTHATPNSFYKYQNNKGSQNLNFYTTNRYNNWSRKDNQYYTPKQGHPFTKWTQYQTGPTYNTNSLKYPWWNLSQRLKNSFISHPSVRNQNINRSTAHINYKKPIRNYKPFPSSGRSEHRIYPVFGKRSIFVARKENEEKTSSRQRFKRSGIVADLPSKLDRIHIEQHRKTRHDLYQRIEIYLNGRGSHGHHCVLRALCETGQKSKEHKPGSFVGELMRAIFTMPEPVDATTDTHHRIGYKEQRYDTANALKENCTRSYNLCKDSLWSSHFVL</sequence>
<comment type="caution">
    <text evidence="2">The sequence shown here is derived from an EMBL/GenBank/DDBJ whole genome shotgun (WGS) entry which is preliminary data.</text>
</comment>
<proteinExistence type="predicted"/>
<evidence type="ECO:0000256" key="1">
    <source>
        <dbReference type="SAM" id="MobiDB-lite"/>
    </source>
</evidence>
<dbReference type="InterPro" id="IPR006631">
    <property type="entry name" value="DM4_12"/>
</dbReference>
<reference evidence="2 3" key="1">
    <citation type="journal article" date="2015" name="Nat. Commun.">
        <title>Lucilia cuprina genome unlocks parasitic fly biology to underpin future interventions.</title>
        <authorList>
            <person name="Anstead C.A."/>
            <person name="Korhonen P.K."/>
            <person name="Young N.D."/>
            <person name="Hall R.S."/>
            <person name="Jex A.R."/>
            <person name="Murali S.C."/>
            <person name="Hughes D.S."/>
            <person name="Lee S.F."/>
            <person name="Perry T."/>
            <person name="Stroehlein A.J."/>
            <person name="Ansell B.R."/>
            <person name="Breugelmans B."/>
            <person name="Hofmann A."/>
            <person name="Qu J."/>
            <person name="Dugan S."/>
            <person name="Lee S.L."/>
            <person name="Chao H."/>
            <person name="Dinh H."/>
            <person name="Han Y."/>
            <person name="Doddapaneni H.V."/>
            <person name="Worley K.C."/>
            <person name="Muzny D.M."/>
            <person name="Ioannidis P."/>
            <person name="Waterhouse R.M."/>
            <person name="Zdobnov E.M."/>
            <person name="James P.J."/>
            <person name="Bagnall N.H."/>
            <person name="Kotze A.C."/>
            <person name="Gibbs R.A."/>
            <person name="Richards S."/>
            <person name="Batterham P."/>
            <person name="Gasser R.B."/>
        </authorList>
    </citation>
    <scope>NUCLEOTIDE SEQUENCE [LARGE SCALE GENOMIC DNA]</scope>
    <source>
        <strain evidence="2 3">LS</strain>
        <tissue evidence="2">Full body</tissue>
    </source>
</reference>
<accession>A0A0L0BP19</accession>